<dbReference type="SMART" id="SM00047">
    <property type="entry name" value="LYZ2"/>
    <property type="match status" value="1"/>
</dbReference>
<keyword evidence="8" id="KW-0378">Hydrolase</keyword>
<dbReference type="OrthoDB" id="289937at2"/>
<evidence type="ECO:0000259" key="12">
    <source>
        <dbReference type="SMART" id="SM00047"/>
    </source>
</evidence>
<keyword evidence="7" id="KW-1005">Bacterial flagellum biogenesis</keyword>
<dbReference type="InterPro" id="IPR013377">
    <property type="entry name" value="FlgJ"/>
</dbReference>
<dbReference type="PANTHER" id="PTHR33308:SF9">
    <property type="entry name" value="PEPTIDOGLYCAN HYDROLASE FLGJ"/>
    <property type="match status" value="1"/>
</dbReference>
<dbReference type="RefSeq" id="WP_077277819.1">
    <property type="nucleotide sequence ID" value="NZ_MVBK01000021.1"/>
</dbReference>
<organism evidence="13 14">
    <name type="scientific">Thioalkalivibrio denitrificans</name>
    <dbReference type="NCBI Taxonomy" id="108003"/>
    <lineage>
        <taxon>Bacteria</taxon>
        <taxon>Pseudomonadati</taxon>
        <taxon>Pseudomonadota</taxon>
        <taxon>Gammaproteobacteria</taxon>
        <taxon>Chromatiales</taxon>
        <taxon>Ectothiorhodospiraceae</taxon>
        <taxon>Thioalkalivibrio</taxon>
    </lineage>
</organism>
<protein>
    <recommendedName>
        <fullName evidence="5">Peptidoglycan hydrolase FlgJ</fullName>
    </recommendedName>
    <alternativeName>
        <fullName evidence="11">Muramidase FlgJ</fullName>
    </alternativeName>
</protein>
<feature type="domain" description="Mannosyl-glycoprotein endo-beta-N-acetylglucosamidase-like" evidence="12">
    <location>
        <begin position="151"/>
        <end position="314"/>
    </location>
</feature>
<evidence type="ECO:0000256" key="8">
    <source>
        <dbReference type="ARBA" id="ARBA00022801"/>
    </source>
</evidence>
<keyword evidence="10" id="KW-0961">Cell wall biogenesis/degradation</keyword>
<dbReference type="AlphaFoldDB" id="A0A1V3NQU6"/>
<keyword evidence="6" id="KW-0574">Periplasm</keyword>
<evidence type="ECO:0000256" key="11">
    <source>
        <dbReference type="ARBA" id="ARBA00030835"/>
    </source>
</evidence>
<comment type="subcellular location">
    <subcellularLocation>
        <location evidence="2">Periplasm</location>
    </subcellularLocation>
</comment>
<dbReference type="Proteomes" id="UP000189462">
    <property type="component" value="Unassembled WGS sequence"/>
</dbReference>
<evidence type="ECO:0000256" key="1">
    <source>
        <dbReference type="ARBA" id="ARBA00002954"/>
    </source>
</evidence>
<gene>
    <name evidence="13" type="ORF">B1C78_03855</name>
</gene>
<evidence type="ECO:0000313" key="14">
    <source>
        <dbReference type="Proteomes" id="UP000189462"/>
    </source>
</evidence>
<accession>A0A1V3NQU6</accession>
<keyword evidence="13" id="KW-0969">Cilium</keyword>
<dbReference type="Pfam" id="PF01832">
    <property type="entry name" value="Glucosaminidase"/>
    <property type="match status" value="1"/>
</dbReference>
<dbReference type="Gene3D" id="1.10.530.10">
    <property type="match status" value="1"/>
</dbReference>
<evidence type="ECO:0000256" key="4">
    <source>
        <dbReference type="ARBA" id="ARBA00007974"/>
    </source>
</evidence>
<evidence type="ECO:0000256" key="10">
    <source>
        <dbReference type="ARBA" id="ARBA00023316"/>
    </source>
</evidence>
<dbReference type="InterPro" id="IPR051056">
    <property type="entry name" value="Glycosyl_Hydrolase_73"/>
</dbReference>
<dbReference type="NCBIfam" id="TIGR02541">
    <property type="entry name" value="flagell_FlgJ"/>
    <property type="match status" value="1"/>
</dbReference>
<dbReference type="PRINTS" id="PR01002">
    <property type="entry name" value="FLGFLGJ"/>
</dbReference>
<evidence type="ECO:0000256" key="7">
    <source>
        <dbReference type="ARBA" id="ARBA00022795"/>
    </source>
</evidence>
<dbReference type="Gene3D" id="2.10.70.40">
    <property type="entry name" value="peptidoglycan hydrolase"/>
    <property type="match status" value="1"/>
</dbReference>
<dbReference type="GO" id="GO:0016798">
    <property type="term" value="F:hydrolase activity, acting on glycosyl bonds"/>
    <property type="evidence" value="ECO:0007669"/>
    <property type="project" value="UniProtKB-KW"/>
</dbReference>
<dbReference type="InterPro" id="IPR019301">
    <property type="entry name" value="Flagellar_prot_FlgJ_N"/>
</dbReference>
<comment type="caution">
    <text evidence="13">The sequence shown here is derived from an EMBL/GenBank/DDBJ whole genome shotgun (WGS) entry which is preliminary data.</text>
</comment>
<evidence type="ECO:0000256" key="3">
    <source>
        <dbReference type="ARBA" id="ARBA00006880"/>
    </source>
</evidence>
<comment type="similarity">
    <text evidence="4">In the C-terminal section; belongs to the glycosyl hydrolase 73 family.</text>
</comment>
<dbReference type="InterPro" id="IPR023346">
    <property type="entry name" value="Lysozyme-like_dom_sf"/>
</dbReference>
<dbReference type="PANTHER" id="PTHR33308">
    <property type="entry name" value="PEPTIDOGLYCAN HYDROLASE FLGJ"/>
    <property type="match status" value="1"/>
</dbReference>
<dbReference type="GO" id="GO:0042597">
    <property type="term" value="C:periplasmic space"/>
    <property type="evidence" value="ECO:0007669"/>
    <property type="project" value="UniProtKB-SubCell"/>
</dbReference>
<dbReference type="GO" id="GO:0004040">
    <property type="term" value="F:amidase activity"/>
    <property type="evidence" value="ECO:0007669"/>
    <property type="project" value="InterPro"/>
</dbReference>
<keyword evidence="14" id="KW-1185">Reference proteome</keyword>
<dbReference type="Pfam" id="PF10135">
    <property type="entry name" value="Rod-binding"/>
    <property type="match status" value="1"/>
</dbReference>
<evidence type="ECO:0000256" key="9">
    <source>
        <dbReference type="ARBA" id="ARBA00023295"/>
    </source>
</evidence>
<keyword evidence="13" id="KW-0282">Flagellum</keyword>
<evidence type="ECO:0000313" key="13">
    <source>
        <dbReference type="EMBL" id="OOG27126.1"/>
    </source>
</evidence>
<evidence type="ECO:0000256" key="6">
    <source>
        <dbReference type="ARBA" id="ARBA00022764"/>
    </source>
</evidence>
<keyword evidence="13" id="KW-0966">Cell projection</keyword>
<dbReference type="EMBL" id="MVBK01000021">
    <property type="protein sequence ID" value="OOG27126.1"/>
    <property type="molecule type" value="Genomic_DNA"/>
</dbReference>
<evidence type="ECO:0000256" key="2">
    <source>
        <dbReference type="ARBA" id="ARBA00004418"/>
    </source>
</evidence>
<comment type="similarity">
    <text evidence="3">In the N-terminal section; belongs to the FlgJ family.</text>
</comment>
<dbReference type="GO" id="GO:0071555">
    <property type="term" value="P:cell wall organization"/>
    <property type="evidence" value="ECO:0007669"/>
    <property type="project" value="UniProtKB-KW"/>
</dbReference>
<dbReference type="STRING" id="108003.B1C78_03855"/>
<reference evidence="13 14" key="1">
    <citation type="submission" date="2017-02" db="EMBL/GenBank/DDBJ databases">
        <title>Genomic diversity within the haloalkaliphilic genus Thioalkalivibrio.</title>
        <authorList>
            <person name="Ahn A.-C."/>
            <person name="Meier-Kolthoff J."/>
            <person name="Overmars L."/>
            <person name="Richter M."/>
            <person name="Woyke T."/>
            <person name="Sorokin D.Y."/>
            <person name="Muyzer G."/>
        </authorList>
    </citation>
    <scope>NUCLEOTIDE SEQUENCE [LARGE SCALE GENOMIC DNA]</scope>
    <source>
        <strain evidence="13 14">ALJD</strain>
    </source>
</reference>
<dbReference type="InterPro" id="IPR002901">
    <property type="entry name" value="MGlyc_endo_b_GlcNAc-like_dom"/>
</dbReference>
<evidence type="ECO:0000256" key="5">
    <source>
        <dbReference type="ARBA" id="ARBA00013433"/>
    </source>
</evidence>
<comment type="function">
    <text evidence="1">Flagellum-specific muramidase which hydrolyzes the peptidoglycan layer to assemble the rod structure in the periplasmic space.</text>
</comment>
<name>A0A1V3NQU6_9GAMM</name>
<keyword evidence="9" id="KW-0326">Glycosidase</keyword>
<dbReference type="SUPFAM" id="SSF53955">
    <property type="entry name" value="Lysozyme-like"/>
    <property type="match status" value="1"/>
</dbReference>
<dbReference type="GO" id="GO:0071973">
    <property type="term" value="P:bacterial-type flagellum-dependent cell motility"/>
    <property type="evidence" value="ECO:0007669"/>
    <property type="project" value="TreeGrafter"/>
</dbReference>
<proteinExistence type="inferred from homology"/>
<sequence>MSADLSRAFTYTDLQGFSDLRRMAREESPEAADAAARQFEALFIQMMLKSMREAMPVDSGMDGDQVKMYQGMFDQQIALEMSRGEGIGLRESLLRELSPVAPHSGEDRELAMPAHRLPVRQAPVNPWPEAVIRAPAVSDPAPAEQTMPERDDWRPESPEAFVRDLWPHAERAARSLGVAPEVLLAQAALETGWGRHVIPNSDGTSSFNLFGIKADSRWDGPSARVQTLEYVNGVPERQRAAFRAYSSPAESFEDYVRFITSNPRYADALRQAPDAEGYLRGLQSAGYATDPAYADKILDILGRGTLPSVAALKSAAEPPIS</sequence>
<dbReference type="GO" id="GO:0044780">
    <property type="term" value="P:bacterial-type flagellum assembly"/>
    <property type="evidence" value="ECO:0007669"/>
    <property type="project" value="InterPro"/>
</dbReference>